<organism evidence="1 2">
    <name type="scientific">Adhaeribacter radiodurans</name>
    <dbReference type="NCBI Taxonomy" id="2745197"/>
    <lineage>
        <taxon>Bacteria</taxon>
        <taxon>Pseudomonadati</taxon>
        <taxon>Bacteroidota</taxon>
        <taxon>Cytophagia</taxon>
        <taxon>Cytophagales</taxon>
        <taxon>Hymenobacteraceae</taxon>
        <taxon>Adhaeribacter</taxon>
    </lineage>
</organism>
<proteinExistence type="predicted"/>
<protein>
    <submittedName>
        <fullName evidence="1">Uncharacterized protein</fullName>
    </submittedName>
</protein>
<dbReference type="KEGG" id="add:HUW48_07845"/>
<evidence type="ECO:0000313" key="2">
    <source>
        <dbReference type="Proteomes" id="UP000514509"/>
    </source>
</evidence>
<dbReference type="Proteomes" id="UP000514509">
    <property type="component" value="Chromosome"/>
</dbReference>
<dbReference type="EMBL" id="CP055153">
    <property type="protein sequence ID" value="QMU27963.1"/>
    <property type="molecule type" value="Genomic_DNA"/>
</dbReference>
<dbReference type="AlphaFoldDB" id="A0A7L7L5B4"/>
<evidence type="ECO:0000313" key="1">
    <source>
        <dbReference type="EMBL" id="QMU27963.1"/>
    </source>
</evidence>
<reference evidence="1 2" key="1">
    <citation type="submission" date="2020-08" db="EMBL/GenBank/DDBJ databases">
        <title>Adhaeribacter dokdonensis sp. nov., isolated from the rhizosphere of Elymus tsukushiensis, a plant native to the Dokdo Islands, Republic of Korea.</title>
        <authorList>
            <person name="Ghim S.Y."/>
        </authorList>
    </citation>
    <scope>NUCLEOTIDE SEQUENCE [LARGE SCALE GENOMIC DNA]</scope>
    <source>
        <strain evidence="1 2">KUDC8001</strain>
    </source>
</reference>
<accession>A0A7L7L5B4</accession>
<dbReference type="RefSeq" id="WP_182415153.1">
    <property type="nucleotide sequence ID" value="NZ_CP055153.1"/>
</dbReference>
<gene>
    <name evidence="1" type="ORF">HUW48_07845</name>
</gene>
<name>A0A7L7L5B4_9BACT</name>
<keyword evidence="2" id="KW-1185">Reference proteome</keyword>
<sequence length="170" mass="20293">MDKVIVRRQISIAILFWLTFPINAFAQNEFTSRKGSKFFPGHYDIVITVNNSELKYELFNHWYSWSYAKYRQMTIPLNSLARFNQQNDSVKFHLLKNKVILVDKKYRLNRKIKHKNLCASAETMRKIDFAYQLSRANNIGHLALYEREDLKLSQVEFEQKVGQNLKERLK</sequence>